<dbReference type="OrthoDB" id="4365130at2759"/>
<sequence>MGAEEAELPAWQNRLYKILRDTPTSEQAKAAHDETERLLDKIRGIRQKSTVLSKDRDSLSVIHIKQIDRLGDLEKTLKQWQ</sequence>
<protein>
    <submittedName>
        <fullName evidence="1">Genomic scaffold, ProqFM164S04</fullName>
    </submittedName>
</protein>
<name>W6QM87_PENRF</name>
<proteinExistence type="predicted"/>
<keyword evidence="2" id="KW-1185">Reference proteome</keyword>
<evidence type="ECO:0000313" key="2">
    <source>
        <dbReference type="Proteomes" id="UP000030686"/>
    </source>
</evidence>
<dbReference type="EMBL" id="HG792018">
    <property type="protein sequence ID" value="CDM35289.1"/>
    <property type="molecule type" value="Genomic_DNA"/>
</dbReference>
<organism evidence="1 2">
    <name type="scientific">Penicillium roqueforti (strain FM164)</name>
    <dbReference type="NCBI Taxonomy" id="1365484"/>
    <lineage>
        <taxon>Eukaryota</taxon>
        <taxon>Fungi</taxon>
        <taxon>Dikarya</taxon>
        <taxon>Ascomycota</taxon>
        <taxon>Pezizomycotina</taxon>
        <taxon>Eurotiomycetes</taxon>
        <taxon>Eurotiomycetidae</taxon>
        <taxon>Eurotiales</taxon>
        <taxon>Aspergillaceae</taxon>
        <taxon>Penicillium</taxon>
    </lineage>
</organism>
<reference evidence="1" key="1">
    <citation type="journal article" date="2014" name="Nat. Commun.">
        <title>Multiple recent horizontal transfers of a large genomic region in cheese making fungi.</title>
        <authorList>
            <person name="Cheeseman K."/>
            <person name="Ropars J."/>
            <person name="Renault P."/>
            <person name="Dupont J."/>
            <person name="Gouzy J."/>
            <person name="Branca A."/>
            <person name="Abraham A.L."/>
            <person name="Ceppi M."/>
            <person name="Conseiller E."/>
            <person name="Debuchy R."/>
            <person name="Malagnac F."/>
            <person name="Goarin A."/>
            <person name="Silar P."/>
            <person name="Lacoste S."/>
            <person name="Sallet E."/>
            <person name="Bensimon A."/>
            <person name="Giraud T."/>
            <person name="Brygoo Y."/>
        </authorList>
    </citation>
    <scope>NUCLEOTIDE SEQUENCE [LARGE SCALE GENOMIC DNA]</scope>
    <source>
        <strain evidence="1">FM164</strain>
    </source>
</reference>
<accession>W6QM87</accession>
<dbReference type="AlphaFoldDB" id="W6QM87"/>
<gene>
    <name evidence="1" type="ORF">PROQFM164_S04g000170</name>
</gene>
<dbReference type="Proteomes" id="UP000030686">
    <property type="component" value="Unassembled WGS sequence"/>
</dbReference>
<evidence type="ECO:0000313" key="1">
    <source>
        <dbReference type="EMBL" id="CDM35289.1"/>
    </source>
</evidence>